<evidence type="ECO:0008006" key="2">
    <source>
        <dbReference type="Google" id="ProtNLM"/>
    </source>
</evidence>
<accession>X0YHM7</accession>
<protein>
    <recommendedName>
        <fullName evidence="2">DUF4837 domain-containing protein</fullName>
    </recommendedName>
</protein>
<sequence length="330" mass="38414">MIKLTWLNLPVLLCFIFINFSCKPDEHSILPKITGSAGEVLLILEKYRWEHEVGAEFRNLLSQYHAALPQPEPIFDLIHVPLAQFSKIYQSHRNIIFTRIGSQYSELKIVVQRNMFATPQIIINIQAPNDSACVALLRQSGNEIIKRINRSELNRIAGNYKKSQVQEIVTTLKEKHNLTLYIPKGYTIDLNVDDFVWIALETPLTTQSILIYYYQYTDTNTFTPDYLVEKRNQYLKKYVPGPVPGTYMATEDLIPVEFKELTYKDRYFAELRGLWKLENGFMGGPFVSLSTVDEKQNRVVTVEGFVYAPRDKKREFLRQVESILYTLEFH</sequence>
<dbReference type="EMBL" id="BART01008584">
    <property type="protein sequence ID" value="GAG55410.1"/>
    <property type="molecule type" value="Genomic_DNA"/>
</dbReference>
<comment type="caution">
    <text evidence="1">The sequence shown here is derived from an EMBL/GenBank/DDBJ whole genome shotgun (WGS) entry which is preliminary data.</text>
</comment>
<reference evidence="1" key="1">
    <citation type="journal article" date="2014" name="Front. Microbiol.">
        <title>High frequency of phylogenetically diverse reductive dehalogenase-homologous genes in deep subseafloor sedimentary metagenomes.</title>
        <authorList>
            <person name="Kawai M."/>
            <person name="Futagami T."/>
            <person name="Toyoda A."/>
            <person name="Takaki Y."/>
            <person name="Nishi S."/>
            <person name="Hori S."/>
            <person name="Arai W."/>
            <person name="Tsubouchi T."/>
            <person name="Morono Y."/>
            <person name="Uchiyama I."/>
            <person name="Ito T."/>
            <person name="Fujiyama A."/>
            <person name="Inagaki F."/>
            <person name="Takami H."/>
        </authorList>
    </citation>
    <scope>NUCLEOTIDE SEQUENCE</scope>
    <source>
        <strain evidence="1">Expedition CK06-06</strain>
    </source>
</reference>
<proteinExistence type="predicted"/>
<organism evidence="1">
    <name type="scientific">marine sediment metagenome</name>
    <dbReference type="NCBI Taxonomy" id="412755"/>
    <lineage>
        <taxon>unclassified sequences</taxon>
        <taxon>metagenomes</taxon>
        <taxon>ecological metagenomes</taxon>
    </lineage>
</organism>
<dbReference type="Pfam" id="PF16125">
    <property type="entry name" value="DUF4837"/>
    <property type="match status" value="1"/>
</dbReference>
<dbReference type="InterPro" id="IPR032286">
    <property type="entry name" value="DUF4837"/>
</dbReference>
<name>X0YHM7_9ZZZZ</name>
<dbReference type="AlphaFoldDB" id="X0YHM7"/>
<evidence type="ECO:0000313" key="1">
    <source>
        <dbReference type="EMBL" id="GAG55410.1"/>
    </source>
</evidence>
<gene>
    <name evidence="1" type="ORF">S01H4_19280</name>
</gene>